<dbReference type="NCBIfam" id="TIGR04191">
    <property type="entry name" value="YphP_YqiW"/>
    <property type="match status" value="1"/>
</dbReference>
<evidence type="ECO:0000313" key="3">
    <source>
        <dbReference type="Proteomes" id="UP000583266"/>
    </source>
</evidence>
<evidence type="ECO:0000256" key="1">
    <source>
        <dbReference type="ARBA" id="ARBA00038305"/>
    </source>
</evidence>
<gene>
    <name evidence="2" type="ORF">HHL17_27835</name>
</gene>
<reference evidence="2 3" key="1">
    <citation type="submission" date="2020-04" db="EMBL/GenBank/DDBJ databases">
        <title>Chitinophaga sp. G-6-1-13 sp. nov., isolated from soil.</title>
        <authorList>
            <person name="Dahal R.H."/>
            <person name="Chaudhary D.K."/>
        </authorList>
    </citation>
    <scope>NUCLEOTIDE SEQUENCE [LARGE SCALE GENOMIC DNA]</scope>
    <source>
        <strain evidence="2 3">G-6-1-13</strain>
    </source>
</reference>
<dbReference type="RefSeq" id="WP_169228097.1">
    <property type="nucleotide sequence ID" value="NZ_JABBGC010000003.1"/>
</dbReference>
<comment type="caution">
    <text evidence="2">The sequence shown here is derived from an EMBL/GenBank/DDBJ whole genome shotgun (WGS) entry which is preliminary data.</text>
</comment>
<organism evidence="2 3">
    <name type="scientific">Chitinophaga fulva</name>
    <dbReference type="NCBI Taxonomy" id="2728842"/>
    <lineage>
        <taxon>Bacteria</taxon>
        <taxon>Pseudomonadati</taxon>
        <taxon>Bacteroidota</taxon>
        <taxon>Chitinophagia</taxon>
        <taxon>Chitinophagales</taxon>
        <taxon>Chitinophagaceae</taxon>
        <taxon>Chitinophaga</taxon>
    </lineage>
</organism>
<keyword evidence="3" id="KW-1185">Reference proteome</keyword>
<dbReference type="Pfam" id="PF06491">
    <property type="entry name" value="Disulph_isomer"/>
    <property type="match status" value="1"/>
</dbReference>
<name>A0A848GSL5_9BACT</name>
<dbReference type="Proteomes" id="UP000583266">
    <property type="component" value="Unassembled WGS sequence"/>
</dbReference>
<sequence>MPYSPLLIKPFREELTDVGVKELLTPEDVDKAMDQNGTTLVVINSVCGCAAGMARPAIRRIMEDTGIKKPDRVVSVFAGQDLEATARFRSYIADIPPSSPSIALFKDKELIYFIPKFRIESRDANAVASDLKGVFEEYLAV</sequence>
<dbReference type="AlphaFoldDB" id="A0A848GSL5"/>
<dbReference type="Gene3D" id="3.40.30.10">
    <property type="entry name" value="Glutaredoxin"/>
    <property type="match status" value="1"/>
</dbReference>
<accession>A0A848GSL5</accession>
<comment type="similarity">
    <text evidence="1">Belongs to the bacilliredoxin family.</text>
</comment>
<proteinExistence type="inferred from homology"/>
<dbReference type="EMBL" id="JABBGC010000003">
    <property type="protein sequence ID" value="NML41037.1"/>
    <property type="molecule type" value="Genomic_DNA"/>
</dbReference>
<dbReference type="InterPro" id="IPR009474">
    <property type="entry name" value="BrxB/BrxA"/>
</dbReference>
<dbReference type="PANTHER" id="PTHR40052">
    <property type="entry name" value="UPF0403 PROTEIN YQIW-RELATED"/>
    <property type="match status" value="1"/>
</dbReference>
<dbReference type="PANTHER" id="PTHR40052:SF2">
    <property type="entry name" value="BACILLIREDOXIN BRXA"/>
    <property type="match status" value="1"/>
</dbReference>
<protein>
    <submittedName>
        <fullName evidence="2">BrxA/BrxB family bacilliredoxin</fullName>
    </submittedName>
</protein>
<evidence type="ECO:0000313" key="2">
    <source>
        <dbReference type="EMBL" id="NML41037.1"/>
    </source>
</evidence>